<name>A0A382PWK8_9ZZZZ</name>
<proteinExistence type="predicted"/>
<sequence length="134" mass="15290">MEALELLNDLENQGLRLAVKRDRLLVMPSRRITENTRSLIRRHKTNLLCLIRPKAATAQQIKTLRSLYQPPGIKAGDLLLTINPRPGTYLGLPRDPVTKPDQLRKFTNGLEKALNNEGLLNHHALILQERKEMT</sequence>
<accession>A0A382PWK8</accession>
<dbReference type="AlphaFoldDB" id="A0A382PWK8"/>
<dbReference type="EMBL" id="UINC01110240">
    <property type="protein sequence ID" value="SVC77606.1"/>
    <property type="molecule type" value="Genomic_DNA"/>
</dbReference>
<evidence type="ECO:0008006" key="2">
    <source>
        <dbReference type="Google" id="ProtNLM"/>
    </source>
</evidence>
<reference evidence="1" key="1">
    <citation type="submission" date="2018-05" db="EMBL/GenBank/DDBJ databases">
        <authorList>
            <person name="Lanie J.A."/>
            <person name="Ng W.-L."/>
            <person name="Kazmierczak K.M."/>
            <person name="Andrzejewski T.M."/>
            <person name="Davidsen T.M."/>
            <person name="Wayne K.J."/>
            <person name="Tettelin H."/>
            <person name="Glass J.I."/>
            <person name="Rusch D."/>
            <person name="Podicherti R."/>
            <person name="Tsui H.-C.T."/>
            <person name="Winkler M.E."/>
        </authorList>
    </citation>
    <scope>NUCLEOTIDE SEQUENCE</scope>
</reference>
<organism evidence="1">
    <name type="scientific">marine metagenome</name>
    <dbReference type="NCBI Taxonomy" id="408172"/>
    <lineage>
        <taxon>unclassified sequences</taxon>
        <taxon>metagenomes</taxon>
        <taxon>ecological metagenomes</taxon>
    </lineage>
</organism>
<protein>
    <recommendedName>
        <fullName evidence="2">TubC N-terminal docking domain-containing protein</fullName>
    </recommendedName>
</protein>
<evidence type="ECO:0000313" key="1">
    <source>
        <dbReference type="EMBL" id="SVC77606.1"/>
    </source>
</evidence>
<feature type="non-terminal residue" evidence="1">
    <location>
        <position position="134"/>
    </location>
</feature>
<gene>
    <name evidence="1" type="ORF">METZ01_LOCUS330460</name>
</gene>